<evidence type="ECO:0000313" key="2">
    <source>
        <dbReference type="EMBL" id="EDP50244.1"/>
    </source>
</evidence>
<dbReference type="Proteomes" id="UP000001699">
    <property type="component" value="Unassembled WGS sequence"/>
</dbReference>
<sequence>MVFKCEAGLAEAESFAEILQKIKRPAGLACLGQCYGRRSDVRPLITGPTSTSASPHLKSASIQYYAYLSETCKTSALHFTKSAASANECDNTGRSDSWKNLEECPMGVVEEEDPFDGNQRSQENSVGNRGRLKGGRQMVEVDANEEPLYKSEHGQRCLEETTHQATEDWKSS</sequence>
<organism evidence="2 3">
    <name type="scientific">Aspergillus fumigatus (strain CBS 144.89 / FGSC A1163 / CEA10)</name>
    <name type="common">Neosartorya fumigata</name>
    <dbReference type="NCBI Taxonomy" id="451804"/>
    <lineage>
        <taxon>Eukaryota</taxon>
        <taxon>Fungi</taxon>
        <taxon>Dikarya</taxon>
        <taxon>Ascomycota</taxon>
        <taxon>Pezizomycotina</taxon>
        <taxon>Eurotiomycetes</taxon>
        <taxon>Eurotiomycetidae</taxon>
        <taxon>Eurotiales</taxon>
        <taxon>Aspergillaceae</taxon>
        <taxon>Aspergillus</taxon>
        <taxon>Aspergillus subgen. Fumigati</taxon>
    </lineage>
</organism>
<evidence type="ECO:0000313" key="3">
    <source>
        <dbReference type="Proteomes" id="UP000001699"/>
    </source>
</evidence>
<proteinExistence type="predicted"/>
<protein>
    <submittedName>
        <fullName evidence="2">Uncharacterized protein</fullName>
    </submittedName>
</protein>
<dbReference type="AlphaFoldDB" id="B0Y659"/>
<dbReference type="EMBL" id="DS499598">
    <property type="protein sequence ID" value="EDP50244.1"/>
    <property type="molecule type" value="Genomic_DNA"/>
</dbReference>
<evidence type="ECO:0000256" key="1">
    <source>
        <dbReference type="SAM" id="MobiDB-lite"/>
    </source>
</evidence>
<dbReference type="HOGENOM" id="CLU_1554896_0_0_1"/>
<feature type="compositionally biased region" description="Polar residues" evidence="1">
    <location>
        <begin position="118"/>
        <end position="127"/>
    </location>
</feature>
<reference evidence="2 3" key="1">
    <citation type="journal article" date="2008" name="PLoS Genet.">
        <title>Genomic islands in the pathogenic filamentous fungus Aspergillus fumigatus.</title>
        <authorList>
            <person name="Fedorova N.D."/>
            <person name="Khaldi N."/>
            <person name="Joardar V.S."/>
            <person name="Maiti R."/>
            <person name="Amedeo P."/>
            <person name="Anderson M.J."/>
            <person name="Crabtree J."/>
            <person name="Silva J.C."/>
            <person name="Badger J.H."/>
            <person name="Albarraq A."/>
            <person name="Angiuoli S."/>
            <person name="Bussey H."/>
            <person name="Bowyer P."/>
            <person name="Cotty P.J."/>
            <person name="Dyer P.S."/>
            <person name="Egan A."/>
            <person name="Galens K."/>
            <person name="Fraser-Liggett C.M."/>
            <person name="Haas B.J."/>
            <person name="Inman J.M."/>
            <person name="Kent R."/>
            <person name="Lemieux S."/>
            <person name="Malavazi I."/>
            <person name="Orvis J."/>
            <person name="Roemer T."/>
            <person name="Ronning C.M."/>
            <person name="Sundaram J.P."/>
            <person name="Sutton G."/>
            <person name="Turner G."/>
            <person name="Venter J.C."/>
            <person name="White O.R."/>
            <person name="Whitty B.R."/>
            <person name="Youngman P."/>
            <person name="Wolfe K.H."/>
            <person name="Goldman G.H."/>
            <person name="Wortman J.R."/>
            <person name="Jiang B."/>
            <person name="Denning D.W."/>
            <person name="Nierman W.C."/>
        </authorList>
    </citation>
    <scope>NUCLEOTIDE SEQUENCE [LARGE SCALE GENOMIC DNA]</scope>
    <source>
        <strain evidence="3">CBS 144.89 / FGSC A1163 / CEA10</strain>
    </source>
</reference>
<keyword evidence="3" id="KW-1185">Reference proteome</keyword>
<gene>
    <name evidence="2" type="ORF">AFUB_065760</name>
</gene>
<accession>B0Y659</accession>
<name>B0Y659_ASPFC</name>
<feature type="compositionally biased region" description="Basic and acidic residues" evidence="1">
    <location>
        <begin position="147"/>
        <end position="172"/>
    </location>
</feature>
<dbReference type="VEuPathDB" id="FungiDB:AFUB_065760"/>
<feature type="region of interest" description="Disordered" evidence="1">
    <location>
        <begin position="109"/>
        <end position="172"/>
    </location>
</feature>